<evidence type="ECO:0000259" key="4">
    <source>
        <dbReference type="PROSITE" id="PS50042"/>
    </source>
</evidence>
<dbReference type="InterPro" id="IPR036388">
    <property type="entry name" value="WH-like_DNA-bd_sf"/>
</dbReference>
<dbReference type="PRINTS" id="PR00034">
    <property type="entry name" value="HTHCRP"/>
</dbReference>
<evidence type="ECO:0000313" key="7">
    <source>
        <dbReference type="Proteomes" id="UP000510822"/>
    </source>
</evidence>
<dbReference type="SMART" id="SM00419">
    <property type="entry name" value="HTH_CRP"/>
    <property type="match status" value="1"/>
</dbReference>
<dbReference type="InterPro" id="IPR000595">
    <property type="entry name" value="cNMP-bd_dom"/>
</dbReference>
<proteinExistence type="predicted"/>
<dbReference type="InterPro" id="IPR014710">
    <property type="entry name" value="RmlC-like_jellyroll"/>
</dbReference>
<dbReference type="Gene3D" id="2.60.120.10">
    <property type="entry name" value="Jelly Rolls"/>
    <property type="match status" value="1"/>
</dbReference>
<gene>
    <name evidence="6" type="ORF">HZU75_05935</name>
</gene>
<dbReference type="InterPro" id="IPR018490">
    <property type="entry name" value="cNMP-bd_dom_sf"/>
</dbReference>
<accession>A0A7D5ZER3</accession>
<feature type="domain" description="Cyclic nucleotide-binding" evidence="4">
    <location>
        <begin position="29"/>
        <end position="104"/>
    </location>
</feature>
<dbReference type="InterPro" id="IPR036390">
    <property type="entry name" value="WH_DNA-bd_sf"/>
</dbReference>
<evidence type="ECO:0000256" key="1">
    <source>
        <dbReference type="ARBA" id="ARBA00023015"/>
    </source>
</evidence>
<reference evidence="6 7" key="1">
    <citation type="journal article" date="2016" name="Int. J. Syst. Evol. Microbiol.">
        <title>Chitinibacter fontanus sp. nov., isolated from a spring.</title>
        <authorList>
            <person name="Sheu S.Y."/>
            <person name="Li Y.S."/>
            <person name="Young C.C."/>
            <person name="Chen W.M."/>
        </authorList>
    </citation>
    <scope>NUCLEOTIDE SEQUENCE [LARGE SCALE GENOMIC DNA]</scope>
    <source>
        <strain evidence="6 7">STM-7</strain>
    </source>
</reference>
<protein>
    <submittedName>
        <fullName evidence="6">Crp/Fnr family transcriptional regulator</fullName>
    </submittedName>
</protein>
<dbReference type="AlphaFoldDB" id="A0A7D5ZER3"/>
<dbReference type="PROSITE" id="PS51063">
    <property type="entry name" value="HTH_CRP_2"/>
    <property type="match status" value="1"/>
</dbReference>
<dbReference type="InterPro" id="IPR012318">
    <property type="entry name" value="HTH_CRP"/>
</dbReference>
<dbReference type="PROSITE" id="PS50042">
    <property type="entry name" value="CNMP_BINDING_3"/>
    <property type="match status" value="1"/>
</dbReference>
<dbReference type="Gene3D" id="1.10.10.10">
    <property type="entry name" value="Winged helix-like DNA-binding domain superfamily/Winged helix DNA-binding domain"/>
    <property type="match status" value="1"/>
</dbReference>
<dbReference type="GO" id="GO:0006355">
    <property type="term" value="P:regulation of DNA-templated transcription"/>
    <property type="evidence" value="ECO:0007669"/>
    <property type="project" value="InterPro"/>
</dbReference>
<dbReference type="EMBL" id="CP058952">
    <property type="protein sequence ID" value="QLI81108.1"/>
    <property type="molecule type" value="Genomic_DNA"/>
</dbReference>
<organism evidence="6 7">
    <name type="scientific">Chitinibacter fontanus</name>
    <dbReference type="NCBI Taxonomy" id="1737446"/>
    <lineage>
        <taxon>Bacteria</taxon>
        <taxon>Pseudomonadati</taxon>
        <taxon>Pseudomonadota</taxon>
        <taxon>Betaproteobacteria</taxon>
        <taxon>Neisseriales</taxon>
        <taxon>Chitinibacteraceae</taxon>
        <taxon>Chitinibacter</taxon>
    </lineage>
</organism>
<dbReference type="SUPFAM" id="SSF51206">
    <property type="entry name" value="cAMP-binding domain-like"/>
    <property type="match status" value="1"/>
</dbReference>
<evidence type="ECO:0000256" key="2">
    <source>
        <dbReference type="ARBA" id="ARBA00023125"/>
    </source>
</evidence>
<feature type="domain" description="HTH crp-type" evidence="5">
    <location>
        <begin position="164"/>
        <end position="235"/>
    </location>
</feature>
<keyword evidence="7" id="KW-1185">Reference proteome</keyword>
<sequence>MQAPTNSFRDSSQVMTSSADPMLPLLFPLLQAFPAPLRATLVAAGEEIDAPAGTQLWQEGQDITDIILLSSGIIIASANPNAGSREFLYGHMSAGAVAGLHALMMPSHAQVQLIVRQDAHYLRLPLSAVRAALTAHPAAWEAVAHELAQGVFHLMNMINLLGHSNGYQRLRRLLIQMDRRAKNEHLPSGLILNQQEIAARIGLSREMVNRMLSQLRSGGYIEQDERGILQILQPLPREF</sequence>
<keyword evidence="1" id="KW-0805">Transcription regulation</keyword>
<dbReference type="KEGG" id="cfon:HZU75_05935"/>
<keyword evidence="3" id="KW-0804">Transcription</keyword>
<evidence type="ECO:0000313" key="6">
    <source>
        <dbReference type="EMBL" id="QLI81108.1"/>
    </source>
</evidence>
<evidence type="ECO:0000259" key="5">
    <source>
        <dbReference type="PROSITE" id="PS51063"/>
    </source>
</evidence>
<dbReference type="SUPFAM" id="SSF46785">
    <property type="entry name" value="Winged helix' DNA-binding domain"/>
    <property type="match status" value="1"/>
</dbReference>
<name>A0A7D5ZER3_9NEIS</name>
<evidence type="ECO:0000256" key="3">
    <source>
        <dbReference type="ARBA" id="ARBA00023163"/>
    </source>
</evidence>
<dbReference type="Pfam" id="PF13545">
    <property type="entry name" value="HTH_Crp_2"/>
    <property type="match status" value="1"/>
</dbReference>
<dbReference type="Proteomes" id="UP000510822">
    <property type="component" value="Chromosome"/>
</dbReference>
<dbReference type="SMART" id="SM00100">
    <property type="entry name" value="cNMP"/>
    <property type="match status" value="1"/>
</dbReference>
<dbReference type="RefSeq" id="WP_180308239.1">
    <property type="nucleotide sequence ID" value="NZ_CP058952.1"/>
</dbReference>
<dbReference type="GO" id="GO:0003677">
    <property type="term" value="F:DNA binding"/>
    <property type="evidence" value="ECO:0007669"/>
    <property type="project" value="UniProtKB-KW"/>
</dbReference>
<keyword evidence="2" id="KW-0238">DNA-binding</keyword>